<dbReference type="Gene3D" id="3.40.50.300">
    <property type="entry name" value="P-loop containing nucleotide triphosphate hydrolases"/>
    <property type="match status" value="1"/>
</dbReference>
<evidence type="ECO:0000256" key="1">
    <source>
        <dbReference type="SAM" id="MobiDB-lite"/>
    </source>
</evidence>
<evidence type="ECO:0000313" key="4">
    <source>
        <dbReference type="Proteomes" id="UP001590950"/>
    </source>
</evidence>
<evidence type="ECO:0000313" key="3">
    <source>
        <dbReference type="EMBL" id="KAL2042523.1"/>
    </source>
</evidence>
<feature type="domain" description="ATPase AAA-type core" evidence="2">
    <location>
        <begin position="229"/>
        <end position="349"/>
    </location>
</feature>
<dbReference type="EMBL" id="JBEFKJ010000014">
    <property type="protein sequence ID" value="KAL2042523.1"/>
    <property type="molecule type" value="Genomic_DNA"/>
</dbReference>
<dbReference type="CDD" id="cd19481">
    <property type="entry name" value="RecA-like_protease"/>
    <property type="match status" value="1"/>
</dbReference>
<proteinExistence type="predicted"/>
<dbReference type="InterPro" id="IPR003959">
    <property type="entry name" value="ATPase_AAA_core"/>
</dbReference>
<organism evidence="3 4">
    <name type="scientific">Stereocaulon virgatum</name>
    <dbReference type="NCBI Taxonomy" id="373712"/>
    <lineage>
        <taxon>Eukaryota</taxon>
        <taxon>Fungi</taxon>
        <taxon>Dikarya</taxon>
        <taxon>Ascomycota</taxon>
        <taxon>Pezizomycotina</taxon>
        <taxon>Lecanoromycetes</taxon>
        <taxon>OSLEUM clade</taxon>
        <taxon>Lecanoromycetidae</taxon>
        <taxon>Lecanorales</taxon>
        <taxon>Lecanorineae</taxon>
        <taxon>Stereocaulaceae</taxon>
        <taxon>Stereocaulon</taxon>
    </lineage>
</organism>
<sequence>MRVQPSSLPLRPSPKDKARDEPYHEFYRHSSAQRPNTAEVVAEAIRKQYPSLHLTLTTTCDLLRYAAAGHAQATSVDADGVKPENLRLRYYMAPLKRRDGDTGFLYDGVEFGKFLYKWREEEYIVYAVAGQEGGMFTYTMFLLGTEESNDKLMLEAYKWQHDTHDMVLVFDGGYWQGSQALWQSVQNASWDSVILDPEMKKSIIGEISKFYNSEERYKKLKVPWKRGIIYHGPPGNGKTISIKAMMHTLYTRPSPIPTLYVRSLSSYAGPEYSIKQIFSQARTQAPCFLVFEDLDSLVSPAIRSYFLNEVDGLQENDGILMVGSTNHLEQLDPGISKRPSRFDRKYLFPDPGLEERIQYCEYWRQKLTDNEDVEFPEILNKAIATITKGFSFAYIQEAFVAALLAIANAGDDEDPTTPIPTCCLGTTERIPDPPPPHRDLTGRENCPARYHVHCWDGIEAVDADEGDGNEGEGLDKYVLWREMKKVVKALREELDQGGGETGK</sequence>
<dbReference type="InterPro" id="IPR027417">
    <property type="entry name" value="P-loop_NTPase"/>
</dbReference>
<protein>
    <recommendedName>
        <fullName evidence="2">ATPase AAA-type core domain-containing protein</fullName>
    </recommendedName>
</protein>
<dbReference type="Pfam" id="PF00004">
    <property type="entry name" value="AAA"/>
    <property type="match status" value="1"/>
</dbReference>
<feature type="region of interest" description="Disordered" evidence="1">
    <location>
        <begin position="1"/>
        <end position="20"/>
    </location>
</feature>
<accession>A0ABR4A9Z3</accession>
<dbReference type="PANTHER" id="PTHR23077">
    <property type="entry name" value="AAA-FAMILY ATPASE"/>
    <property type="match status" value="1"/>
</dbReference>
<comment type="caution">
    <text evidence="3">The sequence shown here is derived from an EMBL/GenBank/DDBJ whole genome shotgun (WGS) entry which is preliminary data.</text>
</comment>
<dbReference type="SUPFAM" id="SSF52540">
    <property type="entry name" value="P-loop containing nucleoside triphosphate hydrolases"/>
    <property type="match status" value="1"/>
</dbReference>
<dbReference type="Proteomes" id="UP001590950">
    <property type="component" value="Unassembled WGS sequence"/>
</dbReference>
<dbReference type="PANTHER" id="PTHR23077:SF132">
    <property type="entry name" value="ATP-DEPENDENT ZN PROTEASE"/>
    <property type="match status" value="1"/>
</dbReference>
<reference evidence="3 4" key="1">
    <citation type="submission" date="2024-09" db="EMBL/GenBank/DDBJ databases">
        <title>Rethinking Asexuality: The Enigmatic Case of Functional Sexual Genes in Lepraria (Stereocaulaceae).</title>
        <authorList>
            <person name="Doellman M."/>
            <person name="Sun Y."/>
            <person name="Barcenas-Pena A."/>
            <person name="Lumbsch H.T."/>
            <person name="Grewe F."/>
        </authorList>
    </citation>
    <scope>NUCLEOTIDE SEQUENCE [LARGE SCALE GENOMIC DNA]</scope>
    <source>
        <strain evidence="3 4">Mercado 3170</strain>
    </source>
</reference>
<evidence type="ECO:0000259" key="2">
    <source>
        <dbReference type="Pfam" id="PF00004"/>
    </source>
</evidence>
<gene>
    <name evidence="3" type="ORF">N7G274_005017</name>
</gene>
<name>A0ABR4A9Z3_9LECA</name>
<dbReference type="InterPro" id="IPR050168">
    <property type="entry name" value="AAA_ATPase_domain"/>
</dbReference>
<keyword evidence="4" id="KW-1185">Reference proteome</keyword>